<feature type="transmembrane region" description="Helical" evidence="1">
    <location>
        <begin position="86"/>
        <end position="119"/>
    </location>
</feature>
<accession>A0A4R7BS68</accession>
<sequence>MSERTASLAPAPRYGLPIAFRHLVTGAMSPVQAMRETLAAGIGEGARLALFVAFVACLGLADPETRGLGAAAVANALDQETLAHGLLLLAAGAAIIGVALLAGYWTAAVAALALSGWGWSRPKLARMRSVVAVSAWISLLPTVAVKLVALAALPPGMIAADPPSLYSAIEAAMVVPYFAACLGAAFRLGVWRSLAVATLVNGAFYLLVIILYVVAPA</sequence>
<feature type="transmembrane region" description="Helical" evidence="1">
    <location>
        <begin position="131"/>
        <end position="153"/>
    </location>
</feature>
<dbReference type="RefSeq" id="WP_133773575.1">
    <property type="nucleotide sequence ID" value="NZ_SNZR01000015.1"/>
</dbReference>
<organism evidence="2 3">
    <name type="scientific">Enterovirga rhinocerotis</name>
    <dbReference type="NCBI Taxonomy" id="1339210"/>
    <lineage>
        <taxon>Bacteria</taxon>
        <taxon>Pseudomonadati</taxon>
        <taxon>Pseudomonadota</taxon>
        <taxon>Alphaproteobacteria</taxon>
        <taxon>Hyphomicrobiales</taxon>
        <taxon>Methylobacteriaceae</taxon>
        <taxon>Enterovirga</taxon>
    </lineage>
</organism>
<dbReference type="Proteomes" id="UP000295122">
    <property type="component" value="Unassembled WGS sequence"/>
</dbReference>
<keyword evidence="1" id="KW-0812">Transmembrane</keyword>
<keyword evidence="1" id="KW-1133">Transmembrane helix</keyword>
<reference evidence="2 3" key="1">
    <citation type="submission" date="2019-03" db="EMBL/GenBank/DDBJ databases">
        <title>Genomic Encyclopedia of Type Strains, Phase IV (KMG-IV): sequencing the most valuable type-strain genomes for metagenomic binning, comparative biology and taxonomic classification.</title>
        <authorList>
            <person name="Goeker M."/>
        </authorList>
    </citation>
    <scope>NUCLEOTIDE SEQUENCE [LARGE SCALE GENOMIC DNA]</scope>
    <source>
        <strain evidence="2 3">DSM 25903</strain>
    </source>
</reference>
<keyword evidence="3" id="KW-1185">Reference proteome</keyword>
<evidence type="ECO:0008006" key="4">
    <source>
        <dbReference type="Google" id="ProtNLM"/>
    </source>
</evidence>
<evidence type="ECO:0000313" key="2">
    <source>
        <dbReference type="EMBL" id="TDR88241.1"/>
    </source>
</evidence>
<protein>
    <recommendedName>
        <fullName evidence="4">Yip1-like protein</fullName>
    </recommendedName>
</protein>
<proteinExistence type="predicted"/>
<gene>
    <name evidence="2" type="ORF">EV668_4113</name>
</gene>
<evidence type="ECO:0000256" key="1">
    <source>
        <dbReference type="SAM" id="Phobius"/>
    </source>
</evidence>
<keyword evidence="1" id="KW-0472">Membrane</keyword>
<feature type="transmembrane region" description="Helical" evidence="1">
    <location>
        <begin position="193"/>
        <end position="215"/>
    </location>
</feature>
<evidence type="ECO:0000313" key="3">
    <source>
        <dbReference type="Proteomes" id="UP000295122"/>
    </source>
</evidence>
<name>A0A4R7BS68_9HYPH</name>
<dbReference type="EMBL" id="SNZR01000015">
    <property type="protein sequence ID" value="TDR88241.1"/>
    <property type="molecule type" value="Genomic_DNA"/>
</dbReference>
<feature type="transmembrane region" description="Helical" evidence="1">
    <location>
        <begin position="165"/>
        <end position="186"/>
    </location>
</feature>
<comment type="caution">
    <text evidence="2">The sequence shown here is derived from an EMBL/GenBank/DDBJ whole genome shotgun (WGS) entry which is preliminary data.</text>
</comment>
<dbReference type="AlphaFoldDB" id="A0A4R7BS68"/>